<proteinExistence type="inferred from homology"/>
<dbReference type="PANTHER" id="PTHR42788">
    <property type="entry name" value="TAURINE IMPORT ATP-BINDING PROTEIN-RELATED"/>
    <property type="match status" value="1"/>
</dbReference>
<keyword evidence="3" id="KW-0472">Membrane</keyword>
<organism evidence="7 8">
    <name type="scientific">Sutterella megalosphaeroides</name>
    <dbReference type="NCBI Taxonomy" id="2494234"/>
    <lineage>
        <taxon>Bacteria</taxon>
        <taxon>Pseudomonadati</taxon>
        <taxon>Pseudomonadota</taxon>
        <taxon>Betaproteobacteria</taxon>
        <taxon>Burkholderiales</taxon>
        <taxon>Sutterellaceae</taxon>
        <taxon>Sutterella</taxon>
    </lineage>
</organism>
<dbReference type="Pfam" id="PF00005">
    <property type="entry name" value="ABC_tran"/>
    <property type="match status" value="1"/>
</dbReference>
<evidence type="ECO:0000256" key="4">
    <source>
        <dbReference type="ARBA" id="ARBA00022741"/>
    </source>
</evidence>
<keyword evidence="5 7" id="KW-0067">ATP-binding</keyword>
<dbReference type="RefSeq" id="WP_232008742.1">
    <property type="nucleotide sequence ID" value="NZ_AP018786.1"/>
</dbReference>
<dbReference type="GO" id="GO:0016887">
    <property type="term" value="F:ATP hydrolysis activity"/>
    <property type="evidence" value="ECO:0007669"/>
    <property type="project" value="InterPro"/>
</dbReference>
<dbReference type="KEGG" id="sutt:SUTMEG_12100"/>
<evidence type="ECO:0000256" key="2">
    <source>
        <dbReference type="ARBA" id="ARBA00022448"/>
    </source>
</evidence>
<dbReference type="InterPro" id="IPR003439">
    <property type="entry name" value="ABC_transporter-like_ATP-bd"/>
</dbReference>
<dbReference type="PANTHER" id="PTHR42788:SF13">
    <property type="entry name" value="ALIPHATIC SULFONATES IMPORT ATP-BINDING PROTEIN SSUB"/>
    <property type="match status" value="1"/>
</dbReference>
<evidence type="ECO:0000256" key="1">
    <source>
        <dbReference type="ARBA" id="ARBA00005417"/>
    </source>
</evidence>
<accession>A0A2Z6IA83</accession>
<dbReference type="InterPro" id="IPR017871">
    <property type="entry name" value="ABC_transporter-like_CS"/>
</dbReference>
<evidence type="ECO:0000313" key="8">
    <source>
        <dbReference type="Proteomes" id="UP000271003"/>
    </source>
</evidence>
<dbReference type="PROSITE" id="PS50893">
    <property type="entry name" value="ABC_TRANSPORTER_2"/>
    <property type="match status" value="1"/>
</dbReference>
<comment type="similarity">
    <text evidence="1">Belongs to the ABC transporter superfamily.</text>
</comment>
<gene>
    <name evidence="7" type="ORF">SUTMEG_12100</name>
</gene>
<dbReference type="AlphaFoldDB" id="A0A2Z6IA83"/>
<keyword evidence="3" id="KW-1003">Cell membrane</keyword>
<dbReference type="PROSITE" id="PS00211">
    <property type="entry name" value="ABC_TRANSPORTER_1"/>
    <property type="match status" value="1"/>
</dbReference>
<dbReference type="SMART" id="SM00382">
    <property type="entry name" value="AAA"/>
    <property type="match status" value="1"/>
</dbReference>
<dbReference type="GO" id="GO:0005524">
    <property type="term" value="F:ATP binding"/>
    <property type="evidence" value="ECO:0007669"/>
    <property type="project" value="UniProtKB-KW"/>
</dbReference>
<keyword evidence="4" id="KW-0547">Nucleotide-binding</keyword>
<evidence type="ECO:0000313" key="7">
    <source>
        <dbReference type="EMBL" id="BBF23319.1"/>
    </source>
</evidence>
<evidence type="ECO:0000259" key="6">
    <source>
        <dbReference type="PROSITE" id="PS50893"/>
    </source>
</evidence>
<name>A0A2Z6IA83_9BURK</name>
<dbReference type="Gene3D" id="3.40.50.300">
    <property type="entry name" value="P-loop containing nucleotide triphosphate hydrolases"/>
    <property type="match status" value="1"/>
</dbReference>
<dbReference type="InterPro" id="IPR027417">
    <property type="entry name" value="P-loop_NTPase"/>
</dbReference>
<sequence length="289" mass="32249">MQPTVDMPRAGGRLEVRDLTVAYGRDRPVIRNFSFDLPEGESLAIVGESGCGKSTLLTALAGLRAPVSGRVTWEEGAITDLKTSFVWQSLALFPWKRVRENLELPLLLEGRNRYDAAEREHLVAEMLEELGLTGLEKRFPSELSGGQRQRLALGRALIAKPEILFMDEPFSALDALLRERLQDVLMSLRRKHPVRLLFVTHDIAEAVFLADRILVLGARPSRILACLENPAHTLADEPGLRDRAVNFDMIRTVHRTLREAADTRDGSPRLSDVDPLTADDLLKKEEGAC</sequence>
<feature type="domain" description="ABC transporter" evidence="6">
    <location>
        <begin position="14"/>
        <end position="243"/>
    </location>
</feature>
<evidence type="ECO:0000256" key="3">
    <source>
        <dbReference type="ARBA" id="ARBA00022475"/>
    </source>
</evidence>
<reference evidence="7 8" key="1">
    <citation type="journal article" date="2018" name="Int. J. Syst. Evol. Microbiol.">
        <title>Mesosutterella multiformis gen. nov., sp. nov., a member of the family Sutterellaceae and Sutterella megalosphaeroides sp. nov., isolated from human faeces.</title>
        <authorList>
            <person name="Sakamoto M."/>
            <person name="Ikeyama N."/>
            <person name="Kunihiro T."/>
            <person name="Iino T."/>
            <person name="Yuki M."/>
            <person name="Ohkuma M."/>
        </authorList>
    </citation>
    <scope>NUCLEOTIDE SEQUENCE [LARGE SCALE GENOMIC DNA]</scope>
    <source>
        <strain evidence="7 8">6FBBBH3</strain>
    </source>
</reference>
<dbReference type="SUPFAM" id="SSF52540">
    <property type="entry name" value="P-loop containing nucleoside triphosphate hydrolases"/>
    <property type="match status" value="1"/>
</dbReference>
<protein>
    <submittedName>
        <fullName evidence="7">ABC transporter ATP-binding protein</fullName>
    </submittedName>
</protein>
<keyword evidence="2" id="KW-0813">Transport</keyword>
<dbReference type="Proteomes" id="UP000271003">
    <property type="component" value="Chromosome"/>
</dbReference>
<dbReference type="InterPro" id="IPR050166">
    <property type="entry name" value="ABC_transporter_ATP-bind"/>
</dbReference>
<dbReference type="InterPro" id="IPR003593">
    <property type="entry name" value="AAA+_ATPase"/>
</dbReference>
<dbReference type="EMBL" id="AP018786">
    <property type="protein sequence ID" value="BBF23319.1"/>
    <property type="molecule type" value="Genomic_DNA"/>
</dbReference>
<keyword evidence="8" id="KW-1185">Reference proteome</keyword>
<evidence type="ECO:0000256" key="5">
    <source>
        <dbReference type="ARBA" id="ARBA00022840"/>
    </source>
</evidence>